<protein>
    <submittedName>
        <fullName evidence="1">(salmon louse) hypothetical protein</fullName>
    </submittedName>
</protein>
<name>A0A817FC59_LEPSM</name>
<dbReference type="AlphaFoldDB" id="A0A817FC59"/>
<reference evidence="1" key="1">
    <citation type="submission" date="2021-02" db="EMBL/GenBank/DDBJ databases">
        <authorList>
            <person name="Bekaert M."/>
        </authorList>
    </citation>
    <scope>NUCLEOTIDE SEQUENCE</scope>
    <source>
        <strain evidence="1">IoA-00</strain>
    </source>
</reference>
<proteinExistence type="predicted"/>
<sequence length="265" mass="29254">MKAFKAVPNLSVPLVTSQWLTDVLSDHWPEEVPLLMDFLDGLGYTLKLANPMKPRITHFPGISDPQVENVVTPPESQNVSVQIRVAYDPIRLLGVNKGLGTGDTARSITSVGSEGAAEKSVDDEVVESRSLVLGRATFTLARHTLAWTKVPYGQFQGGRPVYRSELLFLLCHHKTWQRRREPSYCLICVLIPSSPLICGGVDSINEHPQTGVSFGKEFAKGIIQLNGVNDNCNHDGNSWWGMKCEVKRCRGVDASVTIDVLENCR</sequence>
<comment type="caution">
    <text evidence="1">The sequence shown here is derived from an EMBL/GenBank/DDBJ whole genome shotgun (WGS) entry which is preliminary data.</text>
</comment>
<organism evidence="1 2">
    <name type="scientific">Lepeophtheirus salmonis</name>
    <name type="common">Salmon louse</name>
    <name type="synonym">Caligus salmonis</name>
    <dbReference type="NCBI Taxonomy" id="72036"/>
    <lineage>
        <taxon>Eukaryota</taxon>
        <taxon>Metazoa</taxon>
        <taxon>Ecdysozoa</taxon>
        <taxon>Arthropoda</taxon>
        <taxon>Crustacea</taxon>
        <taxon>Multicrustacea</taxon>
        <taxon>Hexanauplia</taxon>
        <taxon>Copepoda</taxon>
        <taxon>Siphonostomatoida</taxon>
        <taxon>Caligidae</taxon>
        <taxon>Lepeophtheirus</taxon>
    </lineage>
</organism>
<accession>A0A817FC59</accession>
<keyword evidence="2" id="KW-1185">Reference proteome</keyword>
<evidence type="ECO:0000313" key="2">
    <source>
        <dbReference type="Proteomes" id="UP000675881"/>
    </source>
</evidence>
<dbReference type="Proteomes" id="UP000675881">
    <property type="component" value="Unassembled WGS sequence"/>
</dbReference>
<gene>
    <name evidence="1" type="ORF">LSAA_197</name>
</gene>
<evidence type="ECO:0000313" key="1">
    <source>
        <dbReference type="EMBL" id="CAF2744147.1"/>
    </source>
</evidence>
<dbReference type="EMBL" id="CAJNVT010000056">
    <property type="protein sequence ID" value="CAF2744147.1"/>
    <property type="molecule type" value="Genomic_DNA"/>
</dbReference>